<comment type="caution">
    <text evidence="2">The sequence shown here is derived from an EMBL/GenBank/DDBJ whole genome shotgun (WGS) entry which is preliminary data.</text>
</comment>
<dbReference type="GO" id="GO:0051213">
    <property type="term" value="F:dioxygenase activity"/>
    <property type="evidence" value="ECO:0007669"/>
    <property type="project" value="InterPro"/>
</dbReference>
<dbReference type="GO" id="GO:0006307">
    <property type="term" value="P:DNA alkylation repair"/>
    <property type="evidence" value="ECO:0007669"/>
    <property type="project" value="InterPro"/>
</dbReference>
<comment type="cofactor">
    <cofactor evidence="1">
        <name>Fe(2+)</name>
        <dbReference type="ChEBI" id="CHEBI:29033"/>
    </cofactor>
</comment>
<organism evidence="2 4">
    <name type="scientific">Didymodactylos carnosus</name>
    <dbReference type="NCBI Taxonomy" id="1234261"/>
    <lineage>
        <taxon>Eukaryota</taxon>
        <taxon>Metazoa</taxon>
        <taxon>Spiralia</taxon>
        <taxon>Gnathifera</taxon>
        <taxon>Rotifera</taxon>
        <taxon>Eurotatoria</taxon>
        <taxon>Bdelloidea</taxon>
        <taxon>Philodinida</taxon>
        <taxon>Philodinidae</taxon>
        <taxon>Didymodactylos</taxon>
    </lineage>
</organism>
<dbReference type="EMBL" id="CAJOBC010082855">
    <property type="protein sequence ID" value="CAF4293226.1"/>
    <property type="molecule type" value="Genomic_DNA"/>
</dbReference>
<dbReference type="PANTHER" id="PTHR31212">
    <property type="entry name" value="ALPHA-KETOGLUTARATE-DEPENDENT DIOXYGENASE ALKB HOMOLOG 3"/>
    <property type="match status" value="1"/>
</dbReference>
<dbReference type="Proteomes" id="UP000681722">
    <property type="component" value="Unassembled WGS sequence"/>
</dbReference>
<dbReference type="OrthoDB" id="445341at2759"/>
<dbReference type="AlphaFoldDB" id="A0A815L6G1"/>
<accession>A0A815L6G1</accession>
<dbReference type="PANTHER" id="PTHR31212:SF5">
    <property type="entry name" value="ISOCHORISMATASE FAMILY PROTEIN FAMILY (AFU_ORTHOLOGUE AFUA_3G14500)"/>
    <property type="match status" value="1"/>
</dbReference>
<keyword evidence="4" id="KW-1185">Reference proteome</keyword>
<reference evidence="2" key="1">
    <citation type="submission" date="2021-02" db="EMBL/GenBank/DDBJ databases">
        <authorList>
            <person name="Nowell W R."/>
        </authorList>
    </citation>
    <scope>NUCLEOTIDE SEQUENCE</scope>
</reference>
<dbReference type="EMBL" id="CAJNOQ010017438">
    <property type="protein sequence ID" value="CAF1399268.1"/>
    <property type="molecule type" value="Genomic_DNA"/>
</dbReference>
<gene>
    <name evidence="2" type="ORF">GPM918_LOCUS33184</name>
    <name evidence="3" type="ORF">SRO942_LOCUS33864</name>
</gene>
<evidence type="ECO:0000313" key="3">
    <source>
        <dbReference type="EMBL" id="CAF4293226.1"/>
    </source>
</evidence>
<evidence type="ECO:0000313" key="2">
    <source>
        <dbReference type="EMBL" id="CAF1399268.1"/>
    </source>
</evidence>
<sequence length="235" mass="27258">MDLKRVRVPGLEDLLYMRCNITELLNTQAQLSRTGLCSGNSQLIENILPSTICSTNIYDKLLNECHFDNMIHRSNPVPRAVCIQGIIEDDGSYLLYRHSVDIQLILHSYTQTVQSIADYLSNYMNQRFNHALIQHYRTANDNILSHSDKTLDIIKNSLIDELLYAANRFSTMNDIDTVKAEWSRLKNAFDAENLNDFDWEYYYENGFDIIDKSSLMESYKRTAVSKENDDQDFVT</sequence>
<protein>
    <submittedName>
        <fullName evidence="2">Uncharacterized protein</fullName>
    </submittedName>
</protein>
<name>A0A815L6G1_9BILA</name>
<dbReference type="InterPro" id="IPR032854">
    <property type="entry name" value="ALKBH3"/>
</dbReference>
<dbReference type="SUPFAM" id="SSF51197">
    <property type="entry name" value="Clavaminate synthase-like"/>
    <property type="match status" value="1"/>
</dbReference>
<dbReference type="Gene3D" id="2.60.120.590">
    <property type="entry name" value="Alpha-ketoglutarate-dependent dioxygenase AlkB-like"/>
    <property type="match status" value="1"/>
</dbReference>
<dbReference type="InterPro" id="IPR037151">
    <property type="entry name" value="AlkB-like_sf"/>
</dbReference>
<proteinExistence type="predicted"/>
<evidence type="ECO:0000313" key="4">
    <source>
        <dbReference type="Proteomes" id="UP000663829"/>
    </source>
</evidence>
<dbReference type="Proteomes" id="UP000663829">
    <property type="component" value="Unassembled WGS sequence"/>
</dbReference>
<evidence type="ECO:0000256" key="1">
    <source>
        <dbReference type="ARBA" id="ARBA00001954"/>
    </source>
</evidence>